<evidence type="ECO:0000256" key="4">
    <source>
        <dbReference type="ARBA" id="ARBA00022801"/>
    </source>
</evidence>
<proteinExistence type="inferred from homology"/>
<comment type="caution">
    <text evidence="10">The sequence shown here is derived from an EMBL/GenBank/DDBJ whole genome shotgun (WGS) entry which is preliminary data.</text>
</comment>
<reference evidence="10" key="2">
    <citation type="submission" date="2021-12" db="EMBL/GenBank/DDBJ databases">
        <title>Resequencing data analysis of finger millet.</title>
        <authorList>
            <person name="Hatakeyama M."/>
            <person name="Aluri S."/>
            <person name="Balachadran M.T."/>
            <person name="Sivarajan S.R."/>
            <person name="Poveda L."/>
            <person name="Shimizu-Inatsugi R."/>
            <person name="Schlapbach R."/>
            <person name="Sreeman S.M."/>
            <person name="Shimizu K.K."/>
        </authorList>
    </citation>
    <scope>NUCLEOTIDE SEQUENCE</scope>
</reference>
<dbReference type="SUPFAM" id="SSF51126">
    <property type="entry name" value="Pectin lyase-like"/>
    <property type="match status" value="1"/>
</dbReference>
<keyword evidence="8" id="KW-0732">Signal</keyword>
<dbReference type="InterPro" id="IPR011050">
    <property type="entry name" value="Pectin_lyase_fold/virulence"/>
</dbReference>
<dbReference type="FunFam" id="2.160.20.10:FF:000001">
    <property type="entry name" value="Pectinesterase"/>
    <property type="match status" value="1"/>
</dbReference>
<dbReference type="GO" id="GO:0030599">
    <property type="term" value="F:pectinesterase activity"/>
    <property type="evidence" value="ECO:0007669"/>
    <property type="project" value="UniProtKB-UniRule"/>
</dbReference>
<accession>A0AAV5BMT6</accession>
<dbReference type="InterPro" id="IPR006501">
    <property type="entry name" value="Pectinesterase_inhib_dom"/>
</dbReference>
<dbReference type="NCBIfam" id="TIGR01614">
    <property type="entry name" value="PME_inhib"/>
    <property type="match status" value="1"/>
</dbReference>
<feature type="active site" evidence="6">
    <location>
        <position position="422"/>
    </location>
</feature>
<dbReference type="GO" id="GO:0045490">
    <property type="term" value="P:pectin catabolic process"/>
    <property type="evidence" value="ECO:0007669"/>
    <property type="project" value="UniProtKB-UniRule"/>
</dbReference>
<sequence>MERFVGSASSRVPPPPAPAWRCGVALVLALATVVVVDGRSGYEAASTGNNVTSVVSSRVAASSSTRKSVTLICRSTPYPGACKTALASAEAHRLVAGGEPFAASMKFTMSRATSARAMARRLAASAGRSLPPSGFHDCAELLEMSVCQLRDALAGSASDVEGATTWLSAALTNQDTCTDSLAAASATAGRDALRRRVAALARFISTALALHVGKVKVTPPSSAAPAPATTFPSWVTEHDRRLLESPAANITPDAVVAQDGSGTHRSIGEAIAAVTEAASAAVGAEARGGVVVRGGVAQAGRKVIYVKAGRYVERVSITYQQENVMLVGEGKGRTIIDSHNSVAGGYTTLSSATIAAMGAGFMARGLSIVNSAGRDKEQAVALLVTGDRSVVYQCEIKAYQDTLFTHSNRQFYADTDIAGTVDFIFGNSAAVFQGCNIQARGPVPGQQDVVTAQGRDDPNQNTGFSFHRCRITGAPDLGKTPVYLGRPWRKYARVVVMKSYMDGSISPAGWLAWSDPAALTTLYYGEYGNSGPGAGTNGRVTWKGVHTLMSAAEANEFTVAKLISGDSWLESTGVRYTSGL</sequence>
<dbReference type="EC" id="3.1.1.11" evidence="7"/>
<evidence type="ECO:0000256" key="7">
    <source>
        <dbReference type="RuleBase" id="RU000589"/>
    </source>
</evidence>
<feature type="domain" description="Pectinesterase inhibitor" evidence="9">
    <location>
        <begin position="64"/>
        <end position="210"/>
    </location>
</feature>
<dbReference type="Pfam" id="PF01095">
    <property type="entry name" value="Pectinesterase"/>
    <property type="match status" value="1"/>
</dbReference>
<comment type="similarity">
    <text evidence="3">In the C-terminal section; belongs to the pectinesterase family.</text>
</comment>
<evidence type="ECO:0000256" key="2">
    <source>
        <dbReference type="ARBA" id="ARBA00006027"/>
    </source>
</evidence>
<dbReference type="SUPFAM" id="SSF101148">
    <property type="entry name" value="Plant invertase/pectin methylesterase inhibitor"/>
    <property type="match status" value="1"/>
</dbReference>
<dbReference type="GO" id="GO:0042545">
    <property type="term" value="P:cell wall modification"/>
    <property type="evidence" value="ECO:0007669"/>
    <property type="project" value="UniProtKB-UniRule"/>
</dbReference>
<dbReference type="InterPro" id="IPR035513">
    <property type="entry name" value="Invertase/methylesterase_inhib"/>
</dbReference>
<dbReference type="Pfam" id="PF04043">
    <property type="entry name" value="PMEI"/>
    <property type="match status" value="1"/>
</dbReference>
<protein>
    <recommendedName>
        <fullName evidence="7">Pectinesterase</fullName>
        <ecNumber evidence="7">3.1.1.11</ecNumber>
    </recommendedName>
</protein>
<evidence type="ECO:0000256" key="8">
    <source>
        <dbReference type="SAM" id="SignalP"/>
    </source>
</evidence>
<dbReference type="EMBL" id="BQKI01000001">
    <property type="protein sequence ID" value="GJM87257.1"/>
    <property type="molecule type" value="Genomic_DNA"/>
</dbReference>
<comment type="pathway">
    <text evidence="1 7">Glycan metabolism; pectin degradation; 2-dehydro-3-deoxy-D-gluconate from pectin: step 1/5.</text>
</comment>
<dbReference type="Gene3D" id="1.20.140.40">
    <property type="entry name" value="Invertase/pectin methylesterase inhibitor family protein"/>
    <property type="match status" value="1"/>
</dbReference>
<dbReference type="PANTHER" id="PTHR31707">
    <property type="entry name" value="PECTINESTERASE"/>
    <property type="match status" value="1"/>
</dbReference>
<dbReference type="SMART" id="SM00856">
    <property type="entry name" value="PMEI"/>
    <property type="match status" value="1"/>
</dbReference>
<feature type="chain" id="PRO_5043371835" description="Pectinesterase" evidence="8">
    <location>
        <begin position="39"/>
        <end position="580"/>
    </location>
</feature>
<name>A0AAV5BMT6_ELECO</name>
<dbReference type="Proteomes" id="UP001054889">
    <property type="component" value="Unassembled WGS sequence"/>
</dbReference>
<evidence type="ECO:0000259" key="9">
    <source>
        <dbReference type="SMART" id="SM00856"/>
    </source>
</evidence>
<keyword evidence="4 7" id="KW-0378">Hydrolase</keyword>
<dbReference type="Gene3D" id="2.160.20.10">
    <property type="entry name" value="Single-stranded right-handed beta-helix, Pectin lyase-like"/>
    <property type="match status" value="1"/>
</dbReference>
<dbReference type="InterPro" id="IPR033131">
    <property type="entry name" value="Pectinesterase_Asp_AS"/>
</dbReference>
<reference evidence="10" key="1">
    <citation type="journal article" date="2018" name="DNA Res.">
        <title>Multiple hybrid de novo genome assembly of finger millet, an orphan allotetraploid crop.</title>
        <authorList>
            <person name="Hatakeyama M."/>
            <person name="Aluri S."/>
            <person name="Balachadran M.T."/>
            <person name="Sivarajan S.R."/>
            <person name="Patrignani A."/>
            <person name="Gruter S."/>
            <person name="Poveda L."/>
            <person name="Shimizu-Inatsugi R."/>
            <person name="Baeten J."/>
            <person name="Francoijs K.J."/>
            <person name="Nataraja K.N."/>
            <person name="Reddy Y.A.N."/>
            <person name="Phadnis S."/>
            <person name="Ravikumar R.L."/>
            <person name="Schlapbach R."/>
            <person name="Sreeman S.M."/>
            <person name="Shimizu K.K."/>
        </authorList>
    </citation>
    <scope>NUCLEOTIDE SEQUENCE</scope>
</reference>
<dbReference type="CDD" id="cd15798">
    <property type="entry name" value="PMEI-like_3"/>
    <property type="match status" value="1"/>
</dbReference>
<evidence type="ECO:0000256" key="5">
    <source>
        <dbReference type="ARBA" id="ARBA00023085"/>
    </source>
</evidence>
<keyword evidence="5 7" id="KW-0063">Aspartyl esterase</keyword>
<evidence type="ECO:0000256" key="1">
    <source>
        <dbReference type="ARBA" id="ARBA00005184"/>
    </source>
</evidence>
<gene>
    <name evidence="10" type="primary">ga03194</name>
    <name evidence="10" type="ORF">PR202_ga03194</name>
</gene>
<evidence type="ECO:0000313" key="10">
    <source>
        <dbReference type="EMBL" id="GJM87257.1"/>
    </source>
</evidence>
<dbReference type="AlphaFoldDB" id="A0AAV5BMT6"/>
<comment type="catalytic activity">
    <reaction evidence="7">
        <text>[(1-&gt;4)-alpha-D-galacturonosyl methyl ester](n) + n H2O = [(1-&gt;4)-alpha-D-galacturonosyl](n) + n methanol + n H(+)</text>
        <dbReference type="Rhea" id="RHEA:22380"/>
        <dbReference type="Rhea" id="RHEA-COMP:14570"/>
        <dbReference type="Rhea" id="RHEA-COMP:14573"/>
        <dbReference type="ChEBI" id="CHEBI:15377"/>
        <dbReference type="ChEBI" id="CHEBI:15378"/>
        <dbReference type="ChEBI" id="CHEBI:17790"/>
        <dbReference type="ChEBI" id="CHEBI:140522"/>
        <dbReference type="ChEBI" id="CHEBI:140523"/>
        <dbReference type="EC" id="3.1.1.11"/>
    </reaction>
</comment>
<organism evidence="10 11">
    <name type="scientific">Eleusine coracana subsp. coracana</name>
    <dbReference type="NCBI Taxonomy" id="191504"/>
    <lineage>
        <taxon>Eukaryota</taxon>
        <taxon>Viridiplantae</taxon>
        <taxon>Streptophyta</taxon>
        <taxon>Embryophyta</taxon>
        <taxon>Tracheophyta</taxon>
        <taxon>Spermatophyta</taxon>
        <taxon>Magnoliopsida</taxon>
        <taxon>Liliopsida</taxon>
        <taxon>Poales</taxon>
        <taxon>Poaceae</taxon>
        <taxon>PACMAD clade</taxon>
        <taxon>Chloridoideae</taxon>
        <taxon>Cynodonteae</taxon>
        <taxon>Eleusininae</taxon>
        <taxon>Eleusine</taxon>
    </lineage>
</organism>
<evidence type="ECO:0000313" key="11">
    <source>
        <dbReference type="Proteomes" id="UP001054889"/>
    </source>
</evidence>
<evidence type="ECO:0000256" key="3">
    <source>
        <dbReference type="ARBA" id="ARBA00007786"/>
    </source>
</evidence>
<dbReference type="InterPro" id="IPR000070">
    <property type="entry name" value="Pectinesterase_cat"/>
</dbReference>
<dbReference type="InterPro" id="IPR012334">
    <property type="entry name" value="Pectin_lyas_fold"/>
</dbReference>
<dbReference type="GO" id="GO:0004857">
    <property type="term" value="F:enzyme inhibitor activity"/>
    <property type="evidence" value="ECO:0007669"/>
    <property type="project" value="InterPro"/>
</dbReference>
<evidence type="ECO:0000256" key="6">
    <source>
        <dbReference type="PROSITE-ProRule" id="PRU10040"/>
    </source>
</evidence>
<comment type="similarity">
    <text evidence="2">In the N-terminal section; belongs to the PMEI family.</text>
</comment>
<keyword evidence="11" id="KW-1185">Reference proteome</keyword>
<dbReference type="PROSITE" id="PS00503">
    <property type="entry name" value="PECTINESTERASE_2"/>
    <property type="match status" value="1"/>
</dbReference>
<feature type="signal peptide" evidence="8">
    <location>
        <begin position="1"/>
        <end position="38"/>
    </location>
</feature>